<dbReference type="SUPFAM" id="SSF55729">
    <property type="entry name" value="Acyl-CoA N-acyltransferases (Nat)"/>
    <property type="match status" value="1"/>
</dbReference>
<evidence type="ECO:0000256" key="1">
    <source>
        <dbReference type="ARBA" id="ARBA00009623"/>
    </source>
</evidence>
<dbReference type="Gene3D" id="3.40.630.30">
    <property type="match status" value="1"/>
</dbReference>
<dbReference type="Proteomes" id="UP001197626">
    <property type="component" value="Chromosome"/>
</dbReference>
<protein>
    <recommendedName>
        <fullName evidence="2">GCN5-related N-acetyltransferase</fullName>
    </recommendedName>
</protein>
<keyword evidence="5" id="KW-1185">Reference proteome</keyword>
<reference evidence="4 5" key="1">
    <citation type="journal article" date="2022" name="Pathogens">
        <title>Staphylococcus ratti sp. nov. Isolated from a Lab Rat.</title>
        <authorList>
            <person name="Kovarovic V."/>
            <person name="Sedlacek I."/>
            <person name="Petras P."/>
            <person name="Kralova S."/>
            <person name="Maslanova I."/>
            <person name="Svec P."/>
            <person name="Neumann-Schaal M."/>
            <person name="Botka T."/>
            <person name="Gelbicova T."/>
            <person name="Stankova E."/>
            <person name="Doskar J."/>
            <person name="Pantucek R."/>
        </authorList>
    </citation>
    <scope>NUCLEOTIDE SEQUENCE [LARGE SCALE GENOMIC DNA]</scope>
    <source>
        <strain evidence="4 5">CCM 9025</strain>
    </source>
</reference>
<dbReference type="RefSeq" id="WP_229292017.1">
    <property type="nucleotide sequence ID" value="NZ_CP086654.1"/>
</dbReference>
<evidence type="ECO:0000256" key="2">
    <source>
        <dbReference type="ARBA" id="ARBA00029740"/>
    </source>
</evidence>
<dbReference type="InterPro" id="IPR000182">
    <property type="entry name" value="GNAT_dom"/>
</dbReference>
<comment type="similarity">
    <text evidence="1">Belongs to the UPF0039 (ElaA) family.</text>
</comment>
<evidence type="ECO:0000259" key="3">
    <source>
        <dbReference type="PROSITE" id="PS51186"/>
    </source>
</evidence>
<dbReference type="EMBL" id="CP086654">
    <property type="protein sequence ID" value="UEX89512.1"/>
    <property type="molecule type" value="Genomic_DNA"/>
</dbReference>
<dbReference type="PANTHER" id="PTHR13355">
    <property type="entry name" value="GLUCOSAMINE 6-PHOSPHATE N-ACETYLTRANSFERASE"/>
    <property type="match status" value="1"/>
</dbReference>
<sequence>MIKKVNTEKEYQDALHIRKTVFIEEQNVPVEEEIDAYEAEATHFIAYNDDAKPLATARYRIVDDVVKVERVAVSKAARGLGLGKRLMIYLEDEAMQHGYRTFKLGAQTHAIPFYQSLGYEPYGEEYIDAGIPHYDMYKKV</sequence>
<proteinExistence type="inferred from homology"/>
<evidence type="ECO:0000313" key="5">
    <source>
        <dbReference type="Proteomes" id="UP001197626"/>
    </source>
</evidence>
<organism evidence="4 5">
    <name type="scientific">Staphylococcus ratti</name>
    <dbReference type="NCBI Taxonomy" id="2892440"/>
    <lineage>
        <taxon>Bacteria</taxon>
        <taxon>Bacillati</taxon>
        <taxon>Bacillota</taxon>
        <taxon>Bacilli</taxon>
        <taxon>Bacillales</taxon>
        <taxon>Staphylococcaceae</taxon>
        <taxon>Staphylococcus</taxon>
    </lineage>
</organism>
<accession>A0ABY3PB24</accession>
<dbReference type="InterPro" id="IPR016181">
    <property type="entry name" value="Acyl_CoA_acyltransferase"/>
</dbReference>
<dbReference type="PROSITE" id="PS51186">
    <property type="entry name" value="GNAT"/>
    <property type="match status" value="1"/>
</dbReference>
<evidence type="ECO:0000313" key="4">
    <source>
        <dbReference type="EMBL" id="UEX89512.1"/>
    </source>
</evidence>
<dbReference type="PANTHER" id="PTHR13355:SF11">
    <property type="entry name" value="GLUCOSAMINE 6-PHOSPHATE N-ACETYLTRANSFERASE"/>
    <property type="match status" value="1"/>
</dbReference>
<name>A0ABY3PB24_9STAP</name>
<feature type="domain" description="N-acetyltransferase" evidence="3">
    <location>
        <begin position="1"/>
        <end position="140"/>
    </location>
</feature>
<dbReference type="CDD" id="cd04301">
    <property type="entry name" value="NAT_SF"/>
    <property type="match status" value="1"/>
</dbReference>
<dbReference type="InterPro" id="IPR039143">
    <property type="entry name" value="GNPNAT1-like"/>
</dbReference>
<dbReference type="GO" id="GO:0016746">
    <property type="term" value="F:acyltransferase activity"/>
    <property type="evidence" value="ECO:0007669"/>
    <property type="project" value="UniProtKB-KW"/>
</dbReference>
<keyword evidence="4" id="KW-0808">Transferase</keyword>
<keyword evidence="4" id="KW-0012">Acyltransferase</keyword>
<dbReference type="Pfam" id="PF13673">
    <property type="entry name" value="Acetyltransf_10"/>
    <property type="match status" value="1"/>
</dbReference>
<gene>
    <name evidence="4" type="ORF">LN051_07990</name>
</gene>